<dbReference type="GO" id="GO:0046394">
    <property type="term" value="P:carboxylic acid biosynthetic process"/>
    <property type="evidence" value="ECO:0007669"/>
    <property type="project" value="UniProtKB-ARBA"/>
</dbReference>
<comment type="caution">
    <text evidence="6">The sequence shown here is derived from an EMBL/GenBank/DDBJ whole genome shotgun (WGS) entry which is preliminary data.</text>
</comment>
<evidence type="ECO:0000313" key="6">
    <source>
        <dbReference type="EMBL" id="KKT48027.1"/>
    </source>
</evidence>
<dbReference type="InterPro" id="IPR043132">
    <property type="entry name" value="BCAT-like_C"/>
</dbReference>
<keyword evidence="6" id="KW-0808">Transferase</keyword>
<dbReference type="Gene3D" id="3.30.470.10">
    <property type="match status" value="1"/>
</dbReference>
<accession>A0A0G1JVQ5</accession>
<reference evidence="6 7" key="1">
    <citation type="journal article" date="2015" name="Nature">
        <title>rRNA introns, odd ribosomes, and small enigmatic genomes across a large radiation of phyla.</title>
        <authorList>
            <person name="Brown C.T."/>
            <person name="Hug L.A."/>
            <person name="Thomas B.C."/>
            <person name="Sharon I."/>
            <person name="Castelle C.J."/>
            <person name="Singh A."/>
            <person name="Wilkins M.J."/>
            <person name="Williams K.H."/>
            <person name="Banfield J.F."/>
        </authorList>
    </citation>
    <scope>NUCLEOTIDE SEQUENCE [LARGE SCALE GENOMIC DNA]</scope>
</reference>
<dbReference type="AlphaFoldDB" id="A0A0G1JVQ5"/>
<keyword evidence="6" id="KW-0032">Aminotransferase</keyword>
<dbReference type="InterPro" id="IPR018300">
    <property type="entry name" value="Aminotrans_IV_CS"/>
</dbReference>
<dbReference type="PROSITE" id="PS00770">
    <property type="entry name" value="AA_TRANSFER_CLASS_4"/>
    <property type="match status" value="1"/>
</dbReference>
<dbReference type="InterPro" id="IPR036038">
    <property type="entry name" value="Aminotransferase-like"/>
</dbReference>
<dbReference type="PANTHER" id="PTHR42743:SF11">
    <property type="entry name" value="AMINODEOXYCHORISMATE LYASE"/>
    <property type="match status" value="1"/>
</dbReference>
<protein>
    <submittedName>
        <fullName evidence="6">Aminotransferase class IV</fullName>
    </submittedName>
</protein>
<dbReference type="SUPFAM" id="SSF56752">
    <property type="entry name" value="D-aminoacid aminotransferase-like PLP-dependent enzymes"/>
    <property type="match status" value="1"/>
</dbReference>
<dbReference type="InterPro" id="IPR050571">
    <property type="entry name" value="Class-IV_PLP-Dep_Aminotrnsfr"/>
</dbReference>
<proteinExistence type="inferred from homology"/>
<dbReference type="GO" id="GO:0008483">
    <property type="term" value="F:transaminase activity"/>
    <property type="evidence" value="ECO:0007669"/>
    <property type="project" value="UniProtKB-KW"/>
</dbReference>
<gene>
    <name evidence="6" type="ORF">UW37_C0001G0032</name>
</gene>
<evidence type="ECO:0000256" key="2">
    <source>
        <dbReference type="ARBA" id="ARBA00009320"/>
    </source>
</evidence>
<dbReference type="GO" id="GO:0008652">
    <property type="term" value="P:amino acid biosynthetic process"/>
    <property type="evidence" value="ECO:0007669"/>
    <property type="project" value="UniProtKB-ARBA"/>
</dbReference>
<organism evidence="6 7">
    <name type="scientific">Candidatus Gottesmanbacteria bacterium GW2011_GWA2_44_17</name>
    <dbReference type="NCBI Taxonomy" id="1618444"/>
    <lineage>
        <taxon>Bacteria</taxon>
        <taxon>Candidatus Gottesmaniibacteriota</taxon>
    </lineage>
</organism>
<dbReference type="InterPro" id="IPR001544">
    <property type="entry name" value="Aminotrans_IV"/>
</dbReference>
<dbReference type="PANTHER" id="PTHR42743">
    <property type="entry name" value="AMINO-ACID AMINOTRANSFERASE"/>
    <property type="match status" value="1"/>
</dbReference>
<dbReference type="InterPro" id="IPR043131">
    <property type="entry name" value="BCAT-like_N"/>
</dbReference>
<dbReference type="Gene3D" id="3.20.10.10">
    <property type="entry name" value="D-amino Acid Aminotransferase, subunit A, domain 2"/>
    <property type="match status" value="1"/>
</dbReference>
<evidence type="ECO:0000256" key="4">
    <source>
        <dbReference type="RuleBase" id="RU004106"/>
    </source>
</evidence>
<evidence type="ECO:0000313" key="7">
    <source>
        <dbReference type="Proteomes" id="UP000034063"/>
    </source>
</evidence>
<evidence type="ECO:0000256" key="1">
    <source>
        <dbReference type="ARBA" id="ARBA00001933"/>
    </source>
</evidence>
<dbReference type="EMBL" id="LCIB01000001">
    <property type="protein sequence ID" value="KKT48027.1"/>
    <property type="molecule type" value="Genomic_DNA"/>
</dbReference>
<name>A0A0G1JVQ5_9BACT</name>
<comment type="similarity">
    <text evidence="2 4">Belongs to the class-IV pyridoxal-phosphate-dependent aminotransferase family.</text>
</comment>
<dbReference type="Proteomes" id="UP000034063">
    <property type="component" value="Unassembled WGS sequence"/>
</dbReference>
<comment type="cofactor">
    <cofactor evidence="1 5">
        <name>pyridoxal 5'-phosphate</name>
        <dbReference type="ChEBI" id="CHEBI:597326"/>
    </cofactor>
</comment>
<keyword evidence="3 5" id="KW-0663">Pyridoxal phosphate</keyword>
<evidence type="ECO:0000256" key="3">
    <source>
        <dbReference type="ARBA" id="ARBA00022898"/>
    </source>
</evidence>
<evidence type="ECO:0000256" key="5">
    <source>
        <dbReference type="RuleBase" id="RU004516"/>
    </source>
</evidence>
<dbReference type="FunFam" id="3.20.10.10:FF:000002">
    <property type="entry name" value="D-alanine aminotransferase"/>
    <property type="match status" value="1"/>
</dbReference>
<dbReference type="Pfam" id="PF01063">
    <property type="entry name" value="Aminotran_4"/>
    <property type="match status" value="1"/>
</dbReference>
<sequence length="269" mass="30788">MEFKYFSQNGKILPIKQAVIPLSNIEYAYGFGVYENIRISNGLVYFLKDHIERLIESASIIGISHQFDTSFIGKSVLDIVKNTKSETYNIKILLVGGSLYIFCLNPLFPDKELYREGAKFITYNYERVFPHAKTLNMFQSYIAYSKARELGSYDALLINHDGFITEGTRTNFFCIKDKTIYTPFEKNILLGIMRKVMLKVASKNDFNIIETNIKLDDIKSYDGAFVTSSSSKIIPIKSINDTILNYPDTLKELMKLLNEFLERCGGKMG</sequence>
<dbReference type="CDD" id="cd00449">
    <property type="entry name" value="PLPDE_IV"/>
    <property type="match status" value="1"/>
</dbReference>
<dbReference type="GO" id="GO:0005829">
    <property type="term" value="C:cytosol"/>
    <property type="evidence" value="ECO:0007669"/>
    <property type="project" value="TreeGrafter"/>
</dbReference>